<gene>
    <name evidence="1" type="primary">Acey_s0012.g1607</name>
    <name evidence="1" type="ORF">Y032_0012g1607</name>
</gene>
<proteinExistence type="predicted"/>
<accession>A0A016VBB7</accession>
<protein>
    <submittedName>
        <fullName evidence="1">Uncharacterized protein</fullName>
    </submittedName>
</protein>
<reference evidence="2" key="1">
    <citation type="journal article" date="2015" name="Nat. Genet.">
        <title>The genome and transcriptome of the zoonotic hookworm Ancylostoma ceylanicum identify infection-specific gene families.</title>
        <authorList>
            <person name="Schwarz E.M."/>
            <person name="Hu Y."/>
            <person name="Antoshechkin I."/>
            <person name="Miller M.M."/>
            <person name="Sternberg P.W."/>
            <person name="Aroian R.V."/>
        </authorList>
    </citation>
    <scope>NUCLEOTIDE SEQUENCE</scope>
    <source>
        <strain evidence="2">HY135</strain>
    </source>
</reference>
<evidence type="ECO:0000313" key="1">
    <source>
        <dbReference type="EMBL" id="EYC24959.1"/>
    </source>
</evidence>
<sequence>MNYHHPHLTARRRWTSPSQNRKLCSYAEFRRGRAQPPLAGQTVPLTGPFVFCMVTLDTISHNIPSKFASRGYSICLTQISYSFCTKPSFL</sequence>
<organism evidence="1 2">
    <name type="scientific">Ancylostoma ceylanicum</name>
    <dbReference type="NCBI Taxonomy" id="53326"/>
    <lineage>
        <taxon>Eukaryota</taxon>
        <taxon>Metazoa</taxon>
        <taxon>Ecdysozoa</taxon>
        <taxon>Nematoda</taxon>
        <taxon>Chromadorea</taxon>
        <taxon>Rhabditida</taxon>
        <taxon>Rhabditina</taxon>
        <taxon>Rhabditomorpha</taxon>
        <taxon>Strongyloidea</taxon>
        <taxon>Ancylostomatidae</taxon>
        <taxon>Ancylostomatinae</taxon>
        <taxon>Ancylostoma</taxon>
    </lineage>
</organism>
<dbReference type="AlphaFoldDB" id="A0A016VBB7"/>
<keyword evidence="2" id="KW-1185">Reference proteome</keyword>
<dbReference type="Proteomes" id="UP000024635">
    <property type="component" value="Unassembled WGS sequence"/>
</dbReference>
<name>A0A016VBB7_9BILA</name>
<dbReference type="EMBL" id="JARK01001348">
    <property type="protein sequence ID" value="EYC24959.1"/>
    <property type="molecule type" value="Genomic_DNA"/>
</dbReference>
<evidence type="ECO:0000313" key="2">
    <source>
        <dbReference type="Proteomes" id="UP000024635"/>
    </source>
</evidence>
<comment type="caution">
    <text evidence="1">The sequence shown here is derived from an EMBL/GenBank/DDBJ whole genome shotgun (WGS) entry which is preliminary data.</text>
</comment>